<evidence type="ECO:0000313" key="2">
    <source>
        <dbReference type="EMBL" id="ASC73075.1"/>
    </source>
</evidence>
<evidence type="ECO:0000256" key="1">
    <source>
        <dbReference type="SAM" id="MobiDB-lite"/>
    </source>
</evidence>
<keyword evidence="3" id="KW-1185">Reference proteome</keyword>
<feature type="region of interest" description="Disordered" evidence="1">
    <location>
        <begin position="1"/>
        <end position="249"/>
    </location>
</feature>
<dbReference type="Proteomes" id="UP000191901">
    <property type="component" value="Chromosome"/>
</dbReference>
<organism evidence="2 3">
    <name type="scientific">Halomicronema hongdechloris C2206</name>
    <dbReference type="NCBI Taxonomy" id="1641165"/>
    <lineage>
        <taxon>Bacteria</taxon>
        <taxon>Bacillati</taxon>
        <taxon>Cyanobacteriota</taxon>
        <taxon>Cyanophyceae</taxon>
        <taxon>Nodosilineales</taxon>
        <taxon>Nodosilineaceae</taxon>
        <taxon>Halomicronema</taxon>
    </lineage>
</organism>
<dbReference type="KEGG" id="hhg:XM38_040370"/>
<protein>
    <submittedName>
        <fullName evidence="2">Uncharacterized protein</fullName>
    </submittedName>
</protein>
<feature type="compositionally biased region" description="Basic residues" evidence="1">
    <location>
        <begin position="13"/>
        <end position="29"/>
    </location>
</feature>
<feature type="compositionally biased region" description="Polar residues" evidence="1">
    <location>
        <begin position="161"/>
        <end position="170"/>
    </location>
</feature>
<dbReference type="EMBL" id="CP021983">
    <property type="protein sequence ID" value="ASC73075.1"/>
    <property type="molecule type" value="Genomic_DNA"/>
</dbReference>
<sequence>MVRPSAPGQRLLPRQRRPQTRQRRPRIRKTTPQVLPERALPQNLTGRTGATYRLPASGKTGTKPGANPPQRPPNGRGGRGRRKEAARIDESWQELAQGWEGVERPPTIARGVSPVEDNLADITGGWEDSPPPARGRADTAPEHRAAAREYETPQSPKRVYQSGSLYSYSYRNREADPEDAAVDDEEVAIEDEESLASVEPHDIPAYEYEEEPDEPERPHRPPTPGPDGVYDADYRVIIPPHRPLEDEDA</sequence>
<evidence type="ECO:0000313" key="3">
    <source>
        <dbReference type="Proteomes" id="UP000191901"/>
    </source>
</evidence>
<reference evidence="2 3" key="1">
    <citation type="journal article" date="2016" name="Biochim. Biophys. Acta">
        <title>Characterization of red-shifted phycobilisomes isolated from the chlorophyll f-containing cyanobacterium Halomicronema hongdechloris.</title>
        <authorList>
            <person name="Li Y."/>
            <person name="Lin Y."/>
            <person name="Garvey C.J."/>
            <person name="Birch D."/>
            <person name="Corkery R.W."/>
            <person name="Loughlin P.C."/>
            <person name="Scheer H."/>
            <person name="Willows R.D."/>
            <person name="Chen M."/>
        </authorList>
    </citation>
    <scope>NUCLEOTIDE SEQUENCE [LARGE SCALE GENOMIC DNA]</scope>
    <source>
        <strain evidence="2 3">C2206</strain>
    </source>
</reference>
<dbReference type="AlphaFoldDB" id="A0A1Z3HS04"/>
<name>A0A1Z3HS04_9CYAN</name>
<gene>
    <name evidence="2" type="ORF">XM38_040370</name>
</gene>
<feature type="compositionally biased region" description="Acidic residues" evidence="1">
    <location>
        <begin position="176"/>
        <end position="194"/>
    </location>
</feature>
<proteinExistence type="predicted"/>
<feature type="compositionally biased region" description="Basic and acidic residues" evidence="1">
    <location>
        <begin position="135"/>
        <end position="151"/>
    </location>
</feature>
<dbReference type="STRING" id="1641165.XM38_13070"/>
<accession>A0A1Z3HS04</accession>